<keyword evidence="2" id="KW-0645">Protease</keyword>
<dbReference type="GO" id="GO:0030198">
    <property type="term" value="P:extracellular matrix organization"/>
    <property type="evidence" value="ECO:0007669"/>
    <property type="project" value="TreeGrafter"/>
</dbReference>
<evidence type="ECO:0000256" key="5">
    <source>
        <dbReference type="ARBA" id="ARBA00022801"/>
    </source>
</evidence>
<feature type="binding site" evidence="9">
    <location>
        <position position="129"/>
    </location>
    <ligand>
        <name>Ca(2+)</name>
        <dbReference type="ChEBI" id="CHEBI:29108"/>
        <label>3</label>
    </ligand>
</feature>
<feature type="binding site" description="in inhibited form" evidence="9">
    <location>
        <position position="14"/>
    </location>
    <ligand>
        <name>Zn(2+)</name>
        <dbReference type="ChEBI" id="CHEBI:29105"/>
        <label>2</label>
        <note>catalytic</note>
    </ligand>
</feature>
<evidence type="ECO:0000256" key="6">
    <source>
        <dbReference type="ARBA" id="ARBA00022833"/>
    </source>
</evidence>
<dbReference type="PANTHER" id="PTHR10201">
    <property type="entry name" value="MATRIX METALLOPROTEINASE"/>
    <property type="match status" value="1"/>
</dbReference>
<feature type="binding site" evidence="9">
    <location>
        <position position="95"/>
    </location>
    <ligand>
        <name>Zn(2+)</name>
        <dbReference type="ChEBI" id="CHEBI:29105"/>
        <label>1</label>
    </ligand>
</feature>
<dbReference type="SUPFAM" id="SSF55486">
    <property type="entry name" value="Metalloproteases ('zincins'), catalytic domain"/>
    <property type="match status" value="1"/>
</dbReference>
<keyword evidence="3 9" id="KW-0479">Metal-binding</keyword>
<dbReference type="Gene3D" id="3.40.390.10">
    <property type="entry name" value="Collagenase (Catalytic Domain)"/>
    <property type="match status" value="1"/>
</dbReference>
<dbReference type="EMBL" id="KQ421338">
    <property type="protein sequence ID" value="KOF77709.1"/>
    <property type="molecule type" value="Genomic_DNA"/>
</dbReference>
<feature type="binding site" evidence="9">
    <location>
        <position position="97"/>
    </location>
    <ligand>
        <name>Zn(2+)</name>
        <dbReference type="ChEBI" id="CHEBI:29105"/>
        <label>1</label>
    </ligand>
</feature>
<feature type="binding site" evidence="9">
    <location>
        <position position="124"/>
    </location>
    <ligand>
        <name>Zn(2+)</name>
        <dbReference type="ChEBI" id="CHEBI:29105"/>
        <label>1</label>
    </ligand>
</feature>
<dbReference type="InterPro" id="IPR024079">
    <property type="entry name" value="MetalloPept_cat_dom_sf"/>
</dbReference>
<evidence type="ECO:0000256" key="9">
    <source>
        <dbReference type="PIRSR" id="PIRSR621190-2"/>
    </source>
</evidence>
<dbReference type="AlphaFoldDB" id="A0A0L8GLK1"/>
<proteinExistence type="inferred from homology"/>
<accession>A0A0L8GLK1</accession>
<keyword evidence="5" id="KW-0378">Hydrolase</keyword>
<sequence length="277" mass="31116">MDKPTTILMTTSRCGNLDYLNDKMAAFTTVASWKNKSLTWAVKTYSKTSKLTTKEQLKILERAFEHWSKVSALSFTKVKDDISADIKLSFETRDHGDNNPFDERGNILGHAFYPNSGHYQGSVHFDDDEEWTANTTLGTNLEFVAVHELGHALGLAHSSNSKSVMAPFYRGFVKDFHLHPDDIYGIRSLYGPLLVRDSWTVSRGLWPDNAIGKHCPLGMSSTDTVQETPDRLAQDAVRATKPFCTHSCYVQTFLTCGLMSNGYCHVWDEFGCRPSLS</sequence>
<dbReference type="PRINTS" id="PR00138">
    <property type="entry name" value="MATRIXIN"/>
</dbReference>
<comment type="cofactor">
    <cofactor evidence="9">
        <name>Zn(2+)</name>
        <dbReference type="ChEBI" id="CHEBI:29105"/>
    </cofactor>
    <text evidence="9">Binds 2 Zn(2+) ions per subunit.</text>
</comment>
<feature type="domain" description="Peptidase metallopeptidase" evidence="10">
    <location>
        <begin position="33"/>
        <end position="192"/>
    </location>
</feature>
<keyword evidence="7" id="KW-0482">Metalloprotease</keyword>
<feature type="active site" evidence="8">
    <location>
        <position position="148"/>
    </location>
</feature>
<gene>
    <name evidence="11" type="ORF">OCBIM_22031751mg</name>
</gene>
<evidence type="ECO:0000256" key="4">
    <source>
        <dbReference type="ARBA" id="ARBA00022729"/>
    </source>
</evidence>
<evidence type="ECO:0000256" key="8">
    <source>
        <dbReference type="PIRSR" id="PIRSR621190-1"/>
    </source>
</evidence>
<dbReference type="GO" id="GO:0031012">
    <property type="term" value="C:extracellular matrix"/>
    <property type="evidence" value="ECO:0007669"/>
    <property type="project" value="InterPro"/>
</dbReference>
<feature type="binding site" evidence="9">
    <location>
        <position position="126"/>
    </location>
    <ligand>
        <name>Ca(2+)</name>
        <dbReference type="ChEBI" id="CHEBI:29108"/>
        <label>3</label>
    </ligand>
</feature>
<dbReference type="InterPro" id="IPR033739">
    <property type="entry name" value="M10A_MMP"/>
</dbReference>
<feature type="binding site" evidence="9">
    <location>
        <position position="102"/>
    </location>
    <ligand>
        <name>Ca(2+)</name>
        <dbReference type="ChEBI" id="CHEBI:29108"/>
        <label>3</label>
    </ligand>
</feature>
<dbReference type="GO" id="GO:0004222">
    <property type="term" value="F:metalloendopeptidase activity"/>
    <property type="evidence" value="ECO:0007669"/>
    <property type="project" value="InterPro"/>
</dbReference>
<evidence type="ECO:0000256" key="3">
    <source>
        <dbReference type="ARBA" id="ARBA00022723"/>
    </source>
</evidence>
<dbReference type="InterPro" id="IPR006026">
    <property type="entry name" value="Peptidase_Metallo"/>
</dbReference>
<evidence type="ECO:0000259" key="10">
    <source>
        <dbReference type="SMART" id="SM00235"/>
    </source>
</evidence>
<name>A0A0L8GLK1_OCTBM</name>
<feature type="binding site" evidence="9">
    <location>
        <position position="151"/>
    </location>
    <ligand>
        <name>Zn(2+)</name>
        <dbReference type="ChEBI" id="CHEBI:29105"/>
        <label>2</label>
        <note>catalytic</note>
    </ligand>
</feature>
<dbReference type="Pfam" id="PF00413">
    <property type="entry name" value="Peptidase_M10"/>
    <property type="match status" value="1"/>
</dbReference>
<feature type="binding site" evidence="9">
    <location>
        <position position="129"/>
    </location>
    <ligand>
        <name>Ca(2+)</name>
        <dbReference type="ChEBI" id="CHEBI:29108"/>
        <label>1</label>
    </ligand>
</feature>
<dbReference type="SMART" id="SM00235">
    <property type="entry name" value="ZnMc"/>
    <property type="match status" value="1"/>
</dbReference>
<keyword evidence="4" id="KW-0732">Signal</keyword>
<organism evidence="11">
    <name type="scientific">Octopus bimaculoides</name>
    <name type="common">California two-spotted octopus</name>
    <dbReference type="NCBI Taxonomy" id="37653"/>
    <lineage>
        <taxon>Eukaryota</taxon>
        <taxon>Metazoa</taxon>
        <taxon>Spiralia</taxon>
        <taxon>Lophotrochozoa</taxon>
        <taxon>Mollusca</taxon>
        <taxon>Cephalopoda</taxon>
        <taxon>Coleoidea</taxon>
        <taxon>Octopodiformes</taxon>
        <taxon>Octopoda</taxon>
        <taxon>Incirrata</taxon>
        <taxon>Octopodidae</taxon>
        <taxon>Octopus</taxon>
    </lineage>
</organism>
<dbReference type="GO" id="GO:0006508">
    <property type="term" value="P:proteolysis"/>
    <property type="evidence" value="ECO:0007669"/>
    <property type="project" value="UniProtKB-KW"/>
</dbReference>
<evidence type="ECO:0000313" key="11">
    <source>
        <dbReference type="EMBL" id="KOF77709.1"/>
    </source>
</evidence>
<evidence type="ECO:0000256" key="2">
    <source>
        <dbReference type="ARBA" id="ARBA00022670"/>
    </source>
</evidence>
<dbReference type="GO" id="GO:0030574">
    <property type="term" value="P:collagen catabolic process"/>
    <property type="evidence" value="ECO:0007669"/>
    <property type="project" value="TreeGrafter"/>
</dbReference>
<keyword evidence="9" id="KW-0106">Calcium</keyword>
<feature type="binding site" evidence="9">
    <location>
        <position position="110"/>
    </location>
    <ligand>
        <name>Zn(2+)</name>
        <dbReference type="ChEBI" id="CHEBI:29105"/>
        <label>1</label>
    </ligand>
</feature>
<dbReference type="GO" id="GO:0008270">
    <property type="term" value="F:zinc ion binding"/>
    <property type="evidence" value="ECO:0007669"/>
    <property type="project" value="InterPro"/>
</dbReference>
<feature type="binding site" evidence="9">
    <location>
        <position position="165"/>
    </location>
    <ligand>
        <name>Zn(2+)</name>
        <dbReference type="ChEBI" id="CHEBI:29105"/>
        <label>2</label>
        <note>catalytic</note>
    </ligand>
</feature>
<protein>
    <recommendedName>
        <fullName evidence="10">Peptidase metallopeptidase domain-containing protein</fullName>
    </recommendedName>
</protein>
<keyword evidence="6 9" id="KW-0862">Zinc</keyword>
<dbReference type="OrthoDB" id="1901267at2759"/>
<dbReference type="CDD" id="cd04278">
    <property type="entry name" value="ZnMc_MMP"/>
    <property type="match status" value="1"/>
</dbReference>
<reference evidence="11" key="1">
    <citation type="submission" date="2015-07" db="EMBL/GenBank/DDBJ databases">
        <title>MeaNS - Measles Nucleotide Surveillance Program.</title>
        <authorList>
            <person name="Tran T."/>
            <person name="Druce J."/>
        </authorList>
    </citation>
    <scope>NUCLEOTIDE SEQUENCE</scope>
    <source>
        <strain evidence="11">UCB-OBI-ISO-001</strain>
        <tissue evidence="11">Gonad</tissue>
    </source>
</reference>
<dbReference type="InterPro" id="IPR021190">
    <property type="entry name" value="Pept_M10A"/>
</dbReference>
<feature type="binding site" evidence="9">
    <location>
        <position position="85"/>
    </location>
    <ligand>
        <name>Ca(2+)</name>
        <dbReference type="ChEBI" id="CHEBI:29108"/>
        <label>2</label>
    </ligand>
</feature>
<feature type="binding site" evidence="9">
    <location>
        <position position="127"/>
    </location>
    <ligand>
        <name>Ca(2+)</name>
        <dbReference type="ChEBI" id="CHEBI:29108"/>
        <label>1</label>
    </ligand>
</feature>
<comment type="similarity">
    <text evidence="1">Belongs to the peptidase M10A family.</text>
</comment>
<comment type="cofactor">
    <cofactor evidence="9">
        <name>Ca(2+)</name>
        <dbReference type="ChEBI" id="CHEBI:29108"/>
    </cofactor>
    <text evidence="9">Can bind about 5 Ca(2+) ions per subunit.</text>
</comment>
<feature type="binding site" evidence="9">
    <location>
        <position position="147"/>
    </location>
    <ligand>
        <name>Zn(2+)</name>
        <dbReference type="ChEBI" id="CHEBI:29105"/>
        <label>2</label>
        <note>catalytic</note>
    </ligand>
</feature>
<evidence type="ECO:0000256" key="7">
    <source>
        <dbReference type="ARBA" id="ARBA00023049"/>
    </source>
</evidence>
<evidence type="ECO:0000256" key="1">
    <source>
        <dbReference type="ARBA" id="ARBA00010370"/>
    </source>
</evidence>
<feature type="binding site" evidence="9">
    <location>
        <position position="157"/>
    </location>
    <ligand>
        <name>Zn(2+)</name>
        <dbReference type="ChEBI" id="CHEBI:29105"/>
        <label>2</label>
        <note>catalytic</note>
    </ligand>
</feature>
<dbReference type="PANTHER" id="PTHR10201:SF291">
    <property type="entry name" value="MATRIX METALLOPROTEINASE 1, ISOFORM C-RELATED"/>
    <property type="match status" value="1"/>
</dbReference>
<dbReference type="InterPro" id="IPR001818">
    <property type="entry name" value="Pept_M10_metallopeptidase"/>
</dbReference>